<dbReference type="GO" id="GO:0022857">
    <property type="term" value="F:transmembrane transporter activity"/>
    <property type="evidence" value="ECO:0007669"/>
    <property type="project" value="InterPro"/>
</dbReference>
<evidence type="ECO:0000256" key="1">
    <source>
        <dbReference type="ARBA" id="ARBA00004141"/>
    </source>
</evidence>
<dbReference type="AlphaFoldDB" id="A0AAF0DGE8"/>
<name>A0AAF0DGE8_9EURO</name>
<comment type="similarity">
    <text evidence="2">Belongs to the major facilitator superfamily. Monocarboxylate porter (TC 2.A.1.13) family.</text>
</comment>
<evidence type="ECO:0000256" key="3">
    <source>
        <dbReference type="SAM" id="MobiDB-lite"/>
    </source>
</evidence>
<keyword evidence="4" id="KW-1133">Transmembrane helix</keyword>
<protein>
    <recommendedName>
        <fullName evidence="5">Major facilitator superfamily (MFS) profile domain-containing protein</fullName>
    </recommendedName>
</protein>
<proteinExistence type="inferred from homology"/>
<feature type="transmembrane region" description="Helical" evidence="4">
    <location>
        <begin position="193"/>
        <end position="216"/>
    </location>
</feature>
<feature type="transmembrane region" description="Helical" evidence="4">
    <location>
        <begin position="326"/>
        <end position="350"/>
    </location>
</feature>
<feature type="region of interest" description="Disordered" evidence="3">
    <location>
        <begin position="1"/>
        <end position="24"/>
    </location>
</feature>
<dbReference type="InterPro" id="IPR011701">
    <property type="entry name" value="MFS"/>
</dbReference>
<keyword evidence="4" id="KW-0472">Membrane</keyword>
<keyword evidence="7" id="KW-1185">Reference proteome</keyword>
<feature type="transmembrane region" description="Helical" evidence="4">
    <location>
        <begin position="104"/>
        <end position="128"/>
    </location>
</feature>
<dbReference type="PANTHER" id="PTHR11360:SF281">
    <property type="entry name" value="ASPYRIDONES EFFLUX PROTEIN APDF-RELATED"/>
    <property type="match status" value="1"/>
</dbReference>
<dbReference type="InterPro" id="IPR036259">
    <property type="entry name" value="MFS_trans_sf"/>
</dbReference>
<dbReference type="Proteomes" id="UP001219355">
    <property type="component" value="Chromosome 2"/>
</dbReference>
<evidence type="ECO:0000313" key="7">
    <source>
        <dbReference type="Proteomes" id="UP001219355"/>
    </source>
</evidence>
<dbReference type="Pfam" id="PF07690">
    <property type="entry name" value="MFS_1"/>
    <property type="match status" value="1"/>
</dbReference>
<feature type="transmembrane region" description="Helical" evidence="4">
    <location>
        <begin position="362"/>
        <end position="385"/>
    </location>
</feature>
<accession>A0AAF0DGE8</accession>
<feature type="domain" description="Major facilitator superfamily (MFS) profile" evidence="5">
    <location>
        <begin position="33"/>
        <end position="417"/>
    </location>
</feature>
<feature type="transmembrane region" description="Helical" evidence="4">
    <location>
        <begin position="134"/>
        <end position="155"/>
    </location>
</feature>
<reference evidence="6" key="1">
    <citation type="submission" date="2023-03" db="EMBL/GenBank/DDBJ databases">
        <title>Emydomyces testavorans Genome Sequence.</title>
        <authorList>
            <person name="Hoyer L."/>
        </authorList>
    </citation>
    <scope>NUCLEOTIDE SEQUENCE</scope>
    <source>
        <strain evidence="6">16-2883</strain>
    </source>
</reference>
<organism evidence="6 7">
    <name type="scientific">Emydomyces testavorans</name>
    <dbReference type="NCBI Taxonomy" id="2070801"/>
    <lineage>
        <taxon>Eukaryota</taxon>
        <taxon>Fungi</taxon>
        <taxon>Dikarya</taxon>
        <taxon>Ascomycota</taxon>
        <taxon>Pezizomycotina</taxon>
        <taxon>Eurotiomycetes</taxon>
        <taxon>Eurotiomycetidae</taxon>
        <taxon>Onygenales</taxon>
        <taxon>Nannizziopsiaceae</taxon>
        <taxon>Emydomyces</taxon>
    </lineage>
</organism>
<feature type="transmembrane region" description="Helical" evidence="4">
    <location>
        <begin position="300"/>
        <end position="320"/>
    </location>
</feature>
<comment type="subcellular location">
    <subcellularLocation>
        <location evidence="1">Membrane</location>
        <topology evidence="1">Multi-pass membrane protein</topology>
    </subcellularLocation>
</comment>
<dbReference type="PROSITE" id="PS50850">
    <property type="entry name" value="MFS"/>
    <property type="match status" value="1"/>
</dbReference>
<sequence>MAHTADSKDETSADVISEEKPEDVPAFPDGGLRAWLAVAGAFCTMFCTFGYLSTFGVLESYYYSNILRNNTHSEIAWIGSLQAFFMCTTGLISGPLVDRYGTKLILVPFSILYVTAVMLTSLCTRYYQFLLAQGILGGFGIGMLYTPAISILGHYFQKKRDLAIGISSAGSPLGGVVFPMVLNRCLQHTNIGFGWSVRIIGFIMLALLSVSCVTLVPRISPRTGPHFLPAAFKKPVYSLQVIGYCLIFWGIYTPFFFLPAYAVSHGVSVDWAFYIMPIYNSGSFVGRIASSKLTSHLGRFNTLVGAIFISAVLEFCWLAISNNLGGLVAFAVTFGISSGAIIGLFPTTIAATAPRANQIGTYLGMMMGALGVFCLTGSPMMGAVVNHFRGFTQAIAFSAALTMVGGILIFTARMCHSGRALVA</sequence>
<evidence type="ECO:0000256" key="2">
    <source>
        <dbReference type="ARBA" id="ARBA00006727"/>
    </source>
</evidence>
<feature type="transmembrane region" description="Helical" evidence="4">
    <location>
        <begin position="34"/>
        <end position="55"/>
    </location>
</feature>
<evidence type="ECO:0000313" key="6">
    <source>
        <dbReference type="EMBL" id="WEW58082.1"/>
    </source>
</evidence>
<feature type="transmembrane region" description="Helical" evidence="4">
    <location>
        <begin position="75"/>
        <end position="97"/>
    </location>
</feature>
<feature type="transmembrane region" description="Helical" evidence="4">
    <location>
        <begin position="391"/>
        <end position="410"/>
    </location>
</feature>
<feature type="compositionally biased region" description="Basic and acidic residues" evidence="3">
    <location>
        <begin position="1"/>
        <end position="23"/>
    </location>
</feature>
<gene>
    <name evidence="6" type="ORF">PRK78_003549</name>
</gene>
<feature type="transmembrane region" description="Helical" evidence="4">
    <location>
        <begin position="271"/>
        <end position="288"/>
    </location>
</feature>
<keyword evidence="4" id="KW-0812">Transmembrane</keyword>
<dbReference type="EMBL" id="CP120628">
    <property type="protein sequence ID" value="WEW58082.1"/>
    <property type="molecule type" value="Genomic_DNA"/>
</dbReference>
<evidence type="ECO:0000259" key="5">
    <source>
        <dbReference type="PROSITE" id="PS50850"/>
    </source>
</evidence>
<dbReference type="GO" id="GO:0016020">
    <property type="term" value="C:membrane"/>
    <property type="evidence" value="ECO:0007669"/>
    <property type="project" value="UniProtKB-SubCell"/>
</dbReference>
<dbReference type="InterPro" id="IPR020846">
    <property type="entry name" value="MFS_dom"/>
</dbReference>
<evidence type="ECO:0000256" key="4">
    <source>
        <dbReference type="SAM" id="Phobius"/>
    </source>
</evidence>
<dbReference type="Gene3D" id="1.20.1250.20">
    <property type="entry name" value="MFS general substrate transporter like domains"/>
    <property type="match status" value="2"/>
</dbReference>
<dbReference type="PANTHER" id="PTHR11360">
    <property type="entry name" value="MONOCARBOXYLATE TRANSPORTER"/>
    <property type="match status" value="1"/>
</dbReference>
<feature type="transmembrane region" description="Helical" evidence="4">
    <location>
        <begin position="237"/>
        <end position="259"/>
    </location>
</feature>
<dbReference type="SUPFAM" id="SSF103473">
    <property type="entry name" value="MFS general substrate transporter"/>
    <property type="match status" value="1"/>
</dbReference>
<feature type="transmembrane region" description="Helical" evidence="4">
    <location>
        <begin position="162"/>
        <end position="181"/>
    </location>
</feature>
<dbReference type="InterPro" id="IPR050327">
    <property type="entry name" value="Proton-linked_MCT"/>
</dbReference>